<dbReference type="EMBL" id="GBRH01169712">
    <property type="protein sequence ID" value="JAE28184.1"/>
    <property type="molecule type" value="Transcribed_RNA"/>
</dbReference>
<keyword evidence="1" id="KW-0472">Membrane</keyword>
<sequence length="27" mass="3325">MSKLFFFVFLKYMFCFIHCLPISVCFI</sequence>
<evidence type="ECO:0000313" key="2">
    <source>
        <dbReference type="EMBL" id="JAE28184.1"/>
    </source>
</evidence>
<keyword evidence="1" id="KW-1133">Transmembrane helix</keyword>
<feature type="transmembrane region" description="Helical" evidence="1">
    <location>
        <begin position="6"/>
        <end position="26"/>
    </location>
</feature>
<protein>
    <submittedName>
        <fullName evidence="2">Uncharacterized protein</fullName>
    </submittedName>
</protein>
<name>A0A0A9GXB0_ARUDO</name>
<evidence type="ECO:0000256" key="1">
    <source>
        <dbReference type="SAM" id="Phobius"/>
    </source>
</evidence>
<dbReference type="AlphaFoldDB" id="A0A0A9GXB0"/>
<proteinExistence type="predicted"/>
<keyword evidence="1" id="KW-0812">Transmembrane</keyword>
<reference evidence="2" key="1">
    <citation type="submission" date="2014-09" db="EMBL/GenBank/DDBJ databases">
        <authorList>
            <person name="Magalhaes I.L.F."/>
            <person name="Oliveira U."/>
            <person name="Santos F.R."/>
            <person name="Vidigal T.H.D.A."/>
            <person name="Brescovit A.D."/>
            <person name="Santos A.J."/>
        </authorList>
    </citation>
    <scope>NUCLEOTIDE SEQUENCE</scope>
    <source>
        <tissue evidence="2">Shoot tissue taken approximately 20 cm above the soil surface</tissue>
    </source>
</reference>
<accession>A0A0A9GXB0</accession>
<organism evidence="2">
    <name type="scientific">Arundo donax</name>
    <name type="common">Giant reed</name>
    <name type="synonym">Donax arundinaceus</name>
    <dbReference type="NCBI Taxonomy" id="35708"/>
    <lineage>
        <taxon>Eukaryota</taxon>
        <taxon>Viridiplantae</taxon>
        <taxon>Streptophyta</taxon>
        <taxon>Embryophyta</taxon>
        <taxon>Tracheophyta</taxon>
        <taxon>Spermatophyta</taxon>
        <taxon>Magnoliopsida</taxon>
        <taxon>Liliopsida</taxon>
        <taxon>Poales</taxon>
        <taxon>Poaceae</taxon>
        <taxon>PACMAD clade</taxon>
        <taxon>Arundinoideae</taxon>
        <taxon>Arundineae</taxon>
        <taxon>Arundo</taxon>
    </lineage>
</organism>
<reference evidence="2" key="2">
    <citation type="journal article" date="2015" name="Data Brief">
        <title>Shoot transcriptome of the giant reed, Arundo donax.</title>
        <authorList>
            <person name="Barrero R.A."/>
            <person name="Guerrero F.D."/>
            <person name="Moolhuijzen P."/>
            <person name="Goolsby J.A."/>
            <person name="Tidwell J."/>
            <person name="Bellgard S.E."/>
            <person name="Bellgard M.I."/>
        </authorList>
    </citation>
    <scope>NUCLEOTIDE SEQUENCE</scope>
    <source>
        <tissue evidence="2">Shoot tissue taken approximately 20 cm above the soil surface</tissue>
    </source>
</reference>